<name>A0A316UCL3_9BASI</name>
<organism evidence="2 3">
    <name type="scientific">Pseudomicrostroma glucosiphilum</name>
    <dbReference type="NCBI Taxonomy" id="1684307"/>
    <lineage>
        <taxon>Eukaryota</taxon>
        <taxon>Fungi</taxon>
        <taxon>Dikarya</taxon>
        <taxon>Basidiomycota</taxon>
        <taxon>Ustilaginomycotina</taxon>
        <taxon>Exobasidiomycetes</taxon>
        <taxon>Microstromatales</taxon>
        <taxon>Microstromatales incertae sedis</taxon>
        <taxon>Pseudomicrostroma</taxon>
    </lineage>
</organism>
<dbReference type="InterPro" id="IPR013957">
    <property type="entry name" value="SNRNP27"/>
</dbReference>
<dbReference type="GeneID" id="37013399"/>
<dbReference type="GO" id="GO:0008380">
    <property type="term" value="P:RNA splicing"/>
    <property type="evidence" value="ECO:0007669"/>
    <property type="project" value="InterPro"/>
</dbReference>
<evidence type="ECO:0000313" key="3">
    <source>
        <dbReference type="Proteomes" id="UP000245942"/>
    </source>
</evidence>
<evidence type="ECO:0000313" key="2">
    <source>
        <dbReference type="EMBL" id="PWN22977.1"/>
    </source>
</evidence>
<accession>A0A316UCL3</accession>
<dbReference type="Pfam" id="PF08648">
    <property type="entry name" value="SNRNP27"/>
    <property type="match status" value="1"/>
</dbReference>
<evidence type="ECO:0000259" key="1">
    <source>
        <dbReference type="Pfam" id="PF08648"/>
    </source>
</evidence>
<reference evidence="2 3" key="1">
    <citation type="journal article" date="2018" name="Mol. Biol. Evol.">
        <title>Broad Genomic Sampling Reveals a Smut Pathogenic Ancestry of the Fungal Clade Ustilaginomycotina.</title>
        <authorList>
            <person name="Kijpornyongpan T."/>
            <person name="Mondo S.J."/>
            <person name="Barry K."/>
            <person name="Sandor L."/>
            <person name="Lee J."/>
            <person name="Lipzen A."/>
            <person name="Pangilinan J."/>
            <person name="LaButti K."/>
            <person name="Hainaut M."/>
            <person name="Henrissat B."/>
            <person name="Grigoriev I.V."/>
            <person name="Spatafora J.W."/>
            <person name="Aime M.C."/>
        </authorList>
    </citation>
    <scope>NUCLEOTIDE SEQUENCE [LARGE SCALE GENOMIC DNA]</scope>
    <source>
        <strain evidence="2 3">MCA 4718</strain>
    </source>
</reference>
<keyword evidence="3" id="KW-1185">Reference proteome</keyword>
<dbReference type="RefSeq" id="XP_025350137.1">
    <property type="nucleotide sequence ID" value="XM_025491665.1"/>
</dbReference>
<gene>
    <name evidence="2" type="ORF">BCV69DRAFT_280590</name>
</gene>
<dbReference type="OrthoDB" id="21368at2759"/>
<dbReference type="Proteomes" id="UP000245942">
    <property type="component" value="Unassembled WGS sequence"/>
</dbReference>
<sequence>MAAMGFGGFGTTKVSISTRVLSRAVSSVRSFTCDANSHLLLWLDSQNHKVEGNATGSANVKKERTWRQYMNR</sequence>
<feature type="domain" description="U4/U6.U5 small nuclear ribonucleoprotein 27kDa protein" evidence="1">
    <location>
        <begin position="45"/>
        <end position="72"/>
    </location>
</feature>
<proteinExistence type="predicted"/>
<dbReference type="EMBL" id="KZ819322">
    <property type="protein sequence ID" value="PWN22977.1"/>
    <property type="molecule type" value="Genomic_DNA"/>
</dbReference>
<dbReference type="AlphaFoldDB" id="A0A316UCL3"/>
<protein>
    <recommendedName>
        <fullName evidence="1">U4/U6.U5 small nuclear ribonucleoprotein 27kDa protein domain-containing protein</fullName>
    </recommendedName>
</protein>